<dbReference type="PANTHER" id="PTHR24350">
    <property type="entry name" value="SERINE/THREONINE-PROTEIN KINASE IAL-RELATED"/>
    <property type="match status" value="1"/>
</dbReference>
<evidence type="ECO:0000256" key="6">
    <source>
        <dbReference type="ARBA" id="ARBA00047899"/>
    </source>
</evidence>
<evidence type="ECO:0000256" key="3">
    <source>
        <dbReference type="ARBA" id="ARBA00022741"/>
    </source>
</evidence>
<dbReference type="InterPro" id="IPR011009">
    <property type="entry name" value="Kinase-like_dom_sf"/>
</dbReference>
<evidence type="ECO:0000256" key="12">
    <source>
        <dbReference type="RuleBase" id="RU000304"/>
    </source>
</evidence>
<comment type="similarity">
    <text evidence="13">Belongs to the protein kinase superfamily. Ser/Thr protein kinase family. Aurora subfamily.</text>
</comment>
<comment type="catalytic activity">
    <reaction evidence="7 13">
        <text>L-seryl-[protein] + ATP = O-phospho-L-seryl-[protein] + ADP + H(+)</text>
        <dbReference type="Rhea" id="RHEA:17989"/>
        <dbReference type="Rhea" id="RHEA-COMP:9863"/>
        <dbReference type="Rhea" id="RHEA-COMP:11604"/>
        <dbReference type="ChEBI" id="CHEBI:15378"/>
        <dbReference type="ChEBI" id="CHEBI:29999"/>
        <dbReference type="ChEBI" id="CHEBI:30616"/>
        <dbReference type="ChEBI" id="CHEBI:83421"/>
        <dbReference type="ChEBI" id="CHEBI:456216"/>
        <dbReference type="EC" id="2.7.11.1"/>
    </reaction>
</comment>
<dbReference type="FunFam" id="3.30.200.20:FF:000042">
    <property type="entry name" value="Aurora kinase A"/>
    <property type="match status" value="1"/>
</dbReference>
<evidence type="ECO:0000256" key="10">
    <source>
        <dbReference type="PIRSR" id="PIRSR630616-3"/>
    </source>
</evidence>
<gene>
    <name evidence="15" type="ORF">GPM918_LOCUS4742</name>
    <name evidence="16" type="ORF">SRO942_LOCUS4743</name>
</gene>
<dbReference type="CDD" id="cd14007">
    <property type="entry name" value="STKc_Aurora"/>
    <property type="match status" value="1"/>
</dbReference>
<dbReference type="Gene3D" id="3.30.200.20">
    <property type="entry name" value="Phosphorylase Kinase, domain 1"/>
    <property type="match status" value="1"/>
</dbReference>
<dbReference type="EC" id="2.7.11.1" evidence="13"/>
<dbReference type="OrthoDB" id="377346at2759"/>
<evidence type="ECO:0000259" key="14">
    <source>
        <dbReference type="PROSITE" id="PS50011"/>
    </source>
</evidence>
<dbReference type="SUPFAM" id="SSF56112">
    <property type="entry name" value="Protein kinase-like (PK-like)"/>
    <property type="match status" value="1"/>
</dbReference>
<evidence type="ECO:0000256" key="1">
    <source>
        <dbReference type="ARBA" id="ARBA00022527"/>
    </source>
</evidence>
<evidence type="ECO:0000256" key="7">
    <source>
        <dbReference type="ARBA" id="ARBA00048679"/>
    </source>
</evidence>
<evidence type="ECO:0000256" key="13">
    <source>
        <dbReference type="RuleBase" id="RU367134"/>
    </source>
</evidence>
<dbReference type="GO" id="GO:0005524">
    <property type="term" value="F:ATP binding"/>
    <property type="evidence" value="ECO:0007669"/>
    <property type="project" value="UniProtKB-UniRule"/>
</dbReference>
<dbReference type="Gene3D" id="1.10.510.10">
    <property type="entry name" value="Transferase(Phosphotransferase) domain 1"/>
    <property type="match status" value="1"/>
</dbReference>
<evidence type="ECO:0000313" key="17">
    <source>
        <dbReference type="Proteomes" id="UP000663829"/>
    </source>
</evidence>
<keyword evidence="1 12" id="KW-0723">Serine/threonine-protein kinase</keyword>
<protein>
    <recommendedName>
        <fullName evidence="13">Aurora kinase</fullName>
        <ecNumber evidence="13">2.7.11.1</ecNumber>
    </recommendedName>
</protein>
<dbReference type="InterPro" id="IPR008271">
    <property type="entry name" value="Ser/Thr_kinase_AS"/>
</dbReference>
<dbReference type="PROSITE" id="PS00108">
    <property type="entry name" value="PROTEIN_KINASE_ST"/>
    <property type="match status" value="1"/>
</dbReference>
<accession>A0A813UMS1</accession>
<evidence type="ECO:0000256" key="4">
    <source>
        <dbReference type="ARBA" id="ARBA00022777"/>
    </source>
</evidence>
<feature type="binding site" evidence="9">
    <location>
        <begin position="210"/>
        <end position="211"/>
    </location>
    <ligand>
        <name>ATP</name>
        <dbReference type="ChEBI" id="CHEBI:30616"/>
    </ligand>
</feature>
<dbReference type="EMBL" id="CAJOBC010000651">
    <property type="protein sequence ID" value="CAF3611559.1"/>
    <property type="molecule type" value="Genomic_DNA"/>
</dbReference>
<reference evidence="15" key="1">
    <citation type="submission" date="2021-02" db="EMBL/GenBank/DDBJ databases">
        <authorList>
            <person name="Nowell W R."/>
        </authorList>
    </citation>
    <scope>NUCLEOTIDE SEQUENCE</scope>
</reference>
<keyword evidence="5 9" id="KW-0067">ATP-binding</keyword>
<keyword evidence="3 9" id="KW-0547">Nucleotide-binding</keyword>
<feature type="binding site" evidence="9">
    <location>
        <position position="93"/>
    </location>
    <ligand>
        <name>ATP</name>
        <dbReference type="ChEBI" id="CHEBI:30616"/>
    </ligand>
</feature>
<dbReference type="InterPro" id="IPR030616">
    <property type="entry name" value="Aur-like"/>
</dbReference>
<feature type="active site" description="Proton acceptor" evidence="8">
    <location>
        <position position="206"/>
    </location>
</feature>
<dbReference type="AlphaFoldDB" id="A0A813UMS1"/>
<name>A0A813UMS1_9BILA</name>
<evidence type="ECO:0000313" key="15">
    <source>
        <dbReference type="EMBL" id="CAF0824848.1"/>
    </source>
</evidence>
<dbReference type="Pfam" id="PF00069">
    <property type="entry name" value="Pkinase"/>
    <property type="match status" value="1"/>
</dbReference>
<dbReference type="SMART" id="SM00220">
    <property type="entry name" value="S_TKc"/>
    <property type="match status" value="1"/>
</dbReference>
<keyword evidence="2 13" id="KW-0808">Transferase</keyword>
<feature type="cross-link" description="Glycyl lysine isopeptide (Lys-Gly) (interchain with G-Cter in SUMO2)" evidence="10">
    <location>
        <position position="208"/>
    </location>
</feature>
<proteinExistence type="inferred from homology"/>
<keyword evidence="4 13" id="KW-0418">Kinase</keyword>
<dbReference type="Proteomes" id="UP000663829">
    <property type="component" value="Unassembled WGS sequence"/>
</dbReference>
<dbReference type="PROSITE" id="PS00107">
    <property type="entry name" value="PROTEIN_KINASE_ATP"/>
    <property type="match status" value="1"/>
</dbReference>
<keyword evidence="17" id="KW-1185">Reference proteome</keyword>
<dbReference type="GO" id="GO:0004674">
    <property type="term" value="F:protein serine/threonine kinase activity"/>
    <property type="evidence" value="ECO:0007669"/>
    <property type="project" value="UniProtKB-KW"/>
</dbReference>
<comment type="catalytic activity">
    <reaction evidence="6 13">
        <text>L-threonyl-[protein] + ATP = O-phospho-L-threonyl-[protein] + ADP + H(+)</text>
        <dbReference type="Rhea" id="RHEA:46608"/>
        <dbReference type="Rhea" id="RHEA-COMP:11060"/>
        <dbReference type="Rhea" id="RHEA-COMP:11605"/>
        <dbReference type="ChEBI" id="CHEBI:15378"/>
        <dbReference type="ChEBI" id="CHEBI:30013"/>
        <dbReference type="ChEBI" id="CHEBI:30616"/>
        <dbReference type="ChEBI" id="CHEBI:61977"/>
        <dbReference type="ChEBI" id="CHEBI:456216"/>
        <dbReference type="EC" id="2.7.11.1"/>
    </reaction>
</comment>
<evidence type="ECO:0000256" key="2">
    <source>
        <dbReference type="ARBA" id="ARBA00022679"/>
    </source>
</evidence>
<dbReference type="FunFam" id="1.10.510.10:FF:000235">
    <property type="entry name" value="Serine/threonine-protein kinase ark1"/>
    <property type="match status" value="1"/>
</dbReference>
<evidence type="ECO:0000256" key="5">
    <source>
        <dbReference type="ARBA" id="ARBA00022840"/>
    </source>
</evidence>
<evidence type="ECO:0000256" key="11">
    <source>
        <dbReference type="PROSITE-ProRule" id="PRU10141"/>
    </source>
</evidence>
<evidence type="ECO:0000256" key="8">
    <source>
        <dbReference type="PIRSR" id="PIRSR630616-1"/>
    </source>
</evidence>
<dbReference type="InterPro" id="IPR000719">
    <property type="entry name" value="Prot_kinase_dom"/>
</dbReference>
<dbReference type="Proteomes" id="UP000681722">
    <property type="component" value="Unassembled WGS sequence"/>
</dbReference>
<dbReference type="PROSITE" id="PS50011">
    <property type="entry name" value="PROTEIN_KINASE_DOM"/>
    <property type="match status" value="1"/>
</dbReference>
<feature type="binding site" evidence="9">
    <location>
        <begin position="161"/>
        <end position="163"/>
    </location>
    <ligand>
        <name>ATP</name>
        <dbReference type="ChEBI" id="CHEBI:30616"/>
    </ligand>
</feature>
<dbReference type="EMBL" id="CAJNOQ010000651">
    <property type="protein sequence ID" value="CAF0824848.1"/>
    <property type="molecule type" value="Genomic_DNA"/>
</dbReference>
<comment type="caution">
    <text evidence="15">The sequence shown here is derived from an EMBL/GenBank/DDBJ whole genome shotgun (WGS) entry which is preliminary data.</text>
</comment>
<sequence>MQTTSSSTDVQPLLSNKNGVDSLTAAMNNPLPMKYFLPDSKSTKNSSCDQKKNSVTSEQCFDILTTKLNSTNKSDRLWTLDDFEVGQPLGKGRFGHVYCVREKKTKYIVALKAIIKNQISTRRLAKQLFNEICIQSRLKHPNILRLYGSFYDEERVYLIIEFAVGGELYKKLQKHGVFNEKISSEYIYQIINALDYCHKNQIIHRDVKLENILVGNEGLLKLADFGWAAELNQQDRRQTLCGTMDYLAPEMLEHKPYNESVDIWSIGILTYELLLGNPPFEHETSEETISNIKKGTMNKIPSSAISVLAQQFIGLILNRDVERRPPLDKLRIHEWIQTNADIKIIEEKYKRTRT</sequence>
<feature type="binding site" evidence="11">
    <location>
        <position position="116"/>
    </location>
    <ligand>
        <name>ATP</name>
        <dbReference type="ChEBI" id="CHEBI:30616"/>
    </ligand>
</feature>
<feature type="domain" description="Protein kinase" evidence="14">
    <location>
        <begin position="83"/>
        <end position="336"/>
    </location>
</feature>
<dbReference type="InterPro" id="IPR017441">
    <property type="entry name" value="Protein_kinase_ATP_BS"/>
</dbReference>
<evidence type="ECO:0000256" key="9">
    <source>
        <dbReference type="PIRSR" id="PIRSR630616-2"/>
    </source>
</evidence>
<feature type="binding site" evidence="9">
    <location>
        <position position="112"/>
    </location>
    <ligand>
        <name>ATP</name>
        <dbReference type="ChEBI" id="CHEBI:30616"/>
    </ligand>
</feature>
<feature type="binding site" evidence="9">
    <location>
        <position position="224"/>
    </location>
    <ligand>
        <name>ATP</name>
        <dbReference type="ChEBI" id="CHEBI:30616"/>
    </ligand>
</feature>
<evidence type="ECO:0000313" key="16">
    <source>
        <dbReference type="EMBL" id="CAF3611559.1"/>
    </source>
</evidence>
<organism evidence="15 17">
    <name type="scientific">Didymodactylos carnosus</name>
    <dbReference type="NCBI Taxonomy" id="1234261"/>
    <lineage>
        <taxon>Eukaryota</taxon>
        <taxon>Metazoa</taxon>
        <taxon>Spiralia</taxon>
        <taxon>Gnathifera</taxon>
        <taxon>Rotifera</taxon>
        <taxon>Eurotatoria</taxon>
        <taxon>Bdelloidea</taxon>
        <taxon>Philodinida</taxon>
        <taxon>Philodinidae</taxon>
        <taxon>Didymodactylos</taxon>
    </lineage>
</organism>